<accession>A0A926HNT6</accession>
<dbReference type="EMBL" id="JACRSN010000019">
    <property type="protein sequence ID" value="MBC8534542.1"/>
    <property type="molecule type" value="Genomic_DNA"/>
</dbReference>
<feature type="compositionally biased region" description="Polar residues" evidence="1">
    <location>
        <begin position="396"/>
        <end position="405"/>
    </location>
</feature>
<comment type="caution">
    <text evidence="2">The sequence shown here is derived from an EMBL/GenBank/DDBJ whole genome shotgun (WGS) entry which is preliminary data.</text>
</comment>
<dbReference type="Proteomes" id="UP000651482">
    <property type="component" value="Unassembled WGS sequence"/>
</dbReference>
<name>A0A926HNT6_9FIRM</name>
<proteinExistence type="predicted"/>
<feature type="region of interest" description="Disordered" evidence="1">
    <location>
        <begin position="84"/>
        <end position="103"/>
    </location>
</feature>
<keyword evidence="3" id="KW-1185">Reference proteome</keyword>
<dbReference type="RefSeq" id="WP_249320126.1">
    <property type="nucleotide sequence ID" value="NZ_JACRSN010000019.1"/>
</dbReference>
<protein>
    <submittedName>
        <fullName evidence="2">Uncharacterized protein</fullName>
    </submittedName>
</protein>
<feature type="non-terminal residue" evidence="2">
    <location>
        <position position="1054"/>
    </location>
</feature>
<evidence type="ECO:0000313" key="2">
    <source>
        <dbReference type="EMBL" id="MBC8534542.1"/>
    </source>
</evidence>
<evidence type="ECO:0000313" key="3">
    <source>
        <dbReference type="Proteomes" id="UP000651482"/>
    </source>
</evidence>
<feature type="compositionally biased region" description="Polar residues" evidence="1">
    <location>
        <begin position="89"/>
        <end position="103"/>
    </location>
</feature>
<feature type="region of interest" description="Disordered" evidence="1">
    <location>
        <begin position="383"/>
        <end position="406"/>
    </location>
</feature>
<organism evidence="2 3">
    <name type="scientific">Yeguia hominis</name>
    <dbReference type="NCBI Taxonomy" id="2763662"/>
    <lineage>
        <taxon>Bacteria</taxon>
        <taxon>Bacillati</taxon>
        <taxon>Bacillota</taxon>
        <taxon>Clostridia</taxon>
        <taxon>Eubacteriales</taxon>
        <taxon>Yeguiaceae</taxon>
        <taxon>Yeguia</taxon>
    </lineage>
</organism>
<dbReference type="AlphaFoldDB" id="A0A926HNT6"/>
<evidence type="ECO:0000256" key="1">
    <source>
        <dbReference type="SAM" id="MobiDB-lite"/>
    </source>
</evidence>
<gene>
    <name evidence="2" type="ORF">IAG03_11215</name>
</gene>
<feature type="region of interest" description="Disordered" evidence="1">
    <location>
        <begin position="1027"/>
        <end position="1054"/>
    </location>
</feature>
<feature type="region of interest" description="Disordered" evidence="1">
    <location>
        <begin position="959"/>
        <end position="1004"/>
    </location>
</feature>
<reference evidence="2" key="1">
    <citation type="submission" date="2020-08" db="EMBL/GenBank/DDBJ databases">
        <title>Genome public.</title>
        <authorList>
            <person name="Liu C."/>
            <person name="Sun Q."/>
        </authorList>
    </citation>
    <scope>NUCLEOTIDE SEQUENCE</scope>
    <source>
        <strain evidence="2">NSJ-40</strain>
    </source>
</reference>
<feature type="compositionally biased region" description="Polar residues" evidence="1">
    <location>
        <begin position="1031"/>
        <end position="1041"/>
    </location>
</feature>
<feature type="compositionally biased region" description="Low complexity" evidence="1">
    <location>
        <begin position="1042"/>
        <end position="1054"/>
    </location>
</feature>
<sequence>MAAIYKREKVISKSMAEALIQNELDQIDRQEEEYYSSGGSSGKLNSHTIAQAAHDAELGDWRKNRRLERVSSVIERQKEIDRYRANPSPGATSGRNNKYTTAVSEQRKEITGLLDDIQSNYKAYKAYYGSSALSELESNLSSLLDGLDKKKNSAAGKKENQARGAFPQQFQPEKQMPDVYQKVEGEAQEQAMRIQRLLQDNPGLDTLYQMVQDKGRRSEKYKERYGITEDDLRKAYQTVYGEQVRTGNSDTLQKQAESARENAGNTWKEYERIRALTSLPYWDYSGDQIALSREFREQSLPELETYAKKYGVLLNAENPELFSGQLETLQKRVYEAYTRDHEADETFSSASTDAGVYQKEQERLRKLQEELQPYEDLRRNADFAEKSSVNEGYASKETQSGSHMYNSGDDFQYDLVNDLGEARQMVELGLAGRREEDAPIAEMTPEEVQIYNYLYQPEDQTAAKEYLQKLMPLLNKRYSENLAEGTAGFASKNTGTAILSNAYSVLNSVNKGKAMGYVLRQTLSGEDADPYSPYFDATVMNQAIRGTTGEGIQNSVGGFGGEALSFLYDTGMSFVDSVGSAAAFGPGGLAVIGLSAASDTSYDVLQRGGDTDQALVAGGLAGVAEAAFEKIGLDNLFGAATPGARRSLLLTGLKQAGIEGSEEALTEVANFISDTAVLGELSNYQLEVRQGIAQGLTRQQAEEQATKTFAQNVGLAALGGGLMGGVGGTVSGGIGNLRSQNEPFTNPGNGNMIETEGRTAPGPQERTVGDATYRYTETAPEAYTPRSQEIKSGFDELGIASTITDGAAESERNGRVVTQRGQASTLKDGSILVRNDADSTLSTGQIVGHEMYHVGKERHAAESQAFYDSIAESGNINFQSEAFQDIADKISDAYFNGELDITKDYRKFFEEFTGYVSGDLKANDGSLSEDFASMFYDSNAITESWSMLHDMFLQDGKVRANNGQSRERGYAETDETTGRGLFRSETPGSNTGREEAQESGNVGQIRSGAGAQAQGYGEIGNFAVQDGQTGGVSAQRGNNPYGTETGAEGRTGAF</sequence>